<comment type="similarity">
    <text evidence="2">Belongs to the NCBP1 family.</text>
</comment>
<dbReference type="GO" id="GO:0005634">
    <property type="term" value="C:nucleus"/>
    <property type="evidence" value="ECO:0007669"/>
    <property type="project" value="UniProtKB-SubCell"/>
</dbReference>
<gene>
    <name evidence="8" type="ORF">GP486_005426</name>
</gene>
<dbReference type="InterPro" id="IPR003890">
    <property type="entry name" value="MIF4G-like_typ-3"/>
</dbReference>
<dbReference type="EMBL" id="JAGHQM010001011">
    <property type="protein sequence ID" value="KAH0556787.1"/>
    <property type="molecule type" value="Genomic_DNA"/>
</dbReference>
<dbReference type="FunFam" id="1.25.40.180:FF:000045">
    <property type="entry name" value="snRNA cap binding complex subunit (Gcr3), putative"/>
    <property type="match status" value="1"/>
</dbReference>
<dbReference type="Pfam" id="PF09090">
    <property type="entry name" value="MIF4G_like_2"/>
    <property type="match status" value="1"/>
</dbReference>
<keyword evidence="9" id="KW-1185">Reference proteome</keyword>
<keyword evidence="3" id="KW-0507">mRNA processing</keyword>
<evidence type="ECO:0000256" key="6">
    <source>
        <dbReference type="SAM" id="MobiDB-lite"/>
    </source>
</evidence>
<evidence type="ECO:0000313" key="8">
    <source>
        <dbReference type="EMBL" id="KAH0556787.1"/>
    </source>
</evidence>
<dbReference type="FunFam" id="1.25.40.180:FF:000079">
    <property type="entry name" value="Related to cap binding protein 80 (Cbp80)"/>
    <property type="match status" value="1"/>
</dbReference>
<dbReference type="PANTHER" id="PTHR12412">
    <property type="entry name" value="CAP BINDING PROTEIN"/>
    <property type="match status" value="1"/>
</dbReference>
<feature type="region of interest" description="Disordered" evidence="6">
    <location>
        <begin position="1"/>
        <end position="36"/>
    </location>
</feature>
<dbReference type="InterPro" id="IPR015172">
    <property type="entry name" value="MIF4G-like_typ-1"/>
</dbReference>
<dbReference type="GO" id="GO:0000339">
    <property type="term" value="F:RNA cap binding"/>
    <property type="evidence" value="ECO:0007669"/>
    <property type="project" value="InterPro"/>
</dbReference>
<comment type="caution">
    <text evidence="8">The sequence shown here is derived from an EMBL/GenBank/DDBJ whole genome shotgun (WGS) entry which is preliminary data.</text>
</comment>
<reference evidence="8" key="1">
    <citation type="submission" date="2021-03" db="EMBL/GenBank/DDBJ databases">
        <title>Comparative genomics and phylogenomic investigation of the class Geoglossomycetes provide insights into ecological specialization and systematics.</title>
        <authorList>
            <person name="Melie T."/>
            <person name="Pirro S."/>
            <person name="Miller A.N."/>
            <person name="Quandt A."/>
        </authorList>
    </citation>
    <scope>NUCLEOTIDE SEQUENCE</scope>
    <source>
        <strain evidence="8">CAQ_001_2017</strain>
    </source>
</reference>
<dbReference type="AlphaFoldDB" id="A0A9P8L9A2"/>
<dbReference type="SMART" id="SM00543">
    <property type="entry name" value="MIF4G"/>
    <property type="match status" value="1"/>
</dbReference>
<dbReference type="Pfam" id="PF09088">
    <property type="entry name" value="MIF4G_like"/>
    <property type="match status" value="1"/>
</dbReference>
<organism evidence="8 9">
    <name type="scientific">Trichoglossum hirsutum</name>
    <dbReference type="NCBI Taxonomy" id="265104"/>
    <lineage>
        <taxon>Eukaryota</taxon>
        <taxon>Fungi</taxon>
        <taxon>Dikarya</taxon>
        <taxon>Ascomycota</taxon>
        <taxon>Pezizomycotina</taxon>
        <taxon>Geoglossomycetes</taxon>
        <taxon>Geoglossales</taxon>
        <taxon>Geoglossaceae</taxon>
        <taxon>Trichoglossum</taxon>
    </lineage>
</organism>
<evidence type="ECO:0000256" key="3">
    <source>
        <dbReference type="ARBA" id="ARBA00022664"/>
    </source>
</evidence>
<keyword evidence="5" id="KW-0539">Nucleus</keyword>
<evidence type="ECO:0000256" key="5">
    <source>
        <dbReference type="ARBA" id="ARBA00023242"/>
    </source>
</evidence>
<dbReference type="InterPro" id="IPR016024">
    <property type="entry name" value="ARM-type_fold"/>
</dbReference>
<sequence length="793" mass="90374">MGDYENRGRGGRGYNNRKRRYKDDDDFDRRPQRRRYEEPPVIKIRKQLLSIAETLRKPEDEIRSISQALIENYDDEELRNNVLDLILQLTVEQPFKIPFVAAVILTSNLQNPDIAKEALIRAASDARGYLEGGSWRQFKLVLRFLGCLQGLFEGDGVFTVLEELFSRAVDLQTASSDDGLGLELVKIILLTIPYTLSSSALGFEHHAASLLEKTDIITSTPHALEALVDPYPDEEKPREPVSVLTLLQRQLQTEAGRDWELACIPRVWKLPLGEDGQDPLATATKHAFPDITIPKSVNPGPKPLFPEVFFSVYADQEVETVPPSTEIASSLLRDALIDTINVLDFNRNATAKFLIDIDCYFSPDTFIKRATPFDRLKEVAGDKSTWKPEDVAVDAVFSQLFQLPTPEHKLVYYHSVLTEACKIAPAAIAPSLGRAIRFLYRNVDSMDMELSFRFLDWFSHHLSNFGFTWKWTEWSDDVELPDTHPKKAFIIGALEKEIRLSFAQRIRGTLPEPYQALIAEEKEKDAPDFKYNFDETPFALEGKEVMALLRKKAPEEEIQAVLNLIQEKAVAMGVTDSLIPSTDAYVTSICAIGSKSLSHVLSCIERCKERLLAIGPQSETARRQIITSVMDYWKDQPGVGVNIIDKLLNYTILTPMSVIEWALINHNDQRRNLAKSHIYEMVSTTVFKVTNRVRQIVAARDQEGLPEDQINMLNETLIREREEQKIMFRVIEDSLTNYARESEDEMEHNSGPNVDRKLLQKWPERWLKVFRRKLAVEEAVIGDAVKVQLKTEI</sequence>
<evidence type="ECO:0000256" key="4">
    <source>
        <dbReference type="ARBA" id="ARBA00023187"/>
    </source>
</evidence>
<proteinExistence type="inferred from homology"/>
<feature type="domain" description="MIF4G" evidence="7">
    <location>
        <begin position="45"/>
        <end position="257"/>
    </location>
</feature>
<evidence type="ECO:0000313" key="9">
    <source>
        <dbReference type="Proteomes" id="UP000750711"/>
    </source>
</evidence>
<name>A0A9P8L9A2_9PEZI</name>
<accession>A0A9P8L9A2</accession>
<dbReference type="GO" id="GO:0006397">
    <property type="term" value="P:mRNA processing"/>
    <property type="evidence" value="ECO:0007669"/>
    <property type="project" value="UniProtKB-KW"/>
</dbReference>
<dbReference type="GO" id="GO:0005846">
    <property type="term" value="C:nuclear cap binding complex"/>
    <property type="evidence" value="ECO:0007669"/>
    <property type="project" value="InterPro"/>
</dbReference>
<dbReference type="GO" id="GO:0003729">
    <property type="term" value="F:mRNA binding"/>
    <property type="evidence" value="ECO:0007669"/>
    <property type="project" value="TreeGrafter"/>
</dbReference>
<protein>
    <recommendedName>
        <fullName evidence="7">MIF4G domain-containing protein</fullName>
    </recommendedName>
</protein>
<dbReference type="GO" id="GO:0008380">
    <property type="term" value="P:RNA splicing"/>
    <property type="evidence" value="ECO:0007669"/>
    <property type="project" value="UniProtKB-KW"/>
</dbReference>
<keyword evidence="4" id="KW-0508">mRNA splicing</keyword>
<evidence type="ECO:0000259" key="7">
    <source>
        <dbReference type="SMART" id="SM00543"/>
    </source>
</evidence>
<dbReference type="FunFam" id="1.25.40.180:FF:000035">
    <property type="entry name" value="snRNA cap binding complex subunit (Gcr3)"/>
    <property type="match status" value="1"/>
</dbReference>
<comment type="subcellular location">
    <subcellularLocation>
        <location evidence="1">Nucleus</location>
    </subcellularLocation>
</comment>
<feature type="compositionally biased region" description="Basic and acidic residues" evidence="6">
    <location>
        <begin position="21"/>
        <end position="36"/>
    </location>
</feature>
<dbReference type="GO" id="GO:0000184">
    <property type="term" value="P:nuclear-transcribed mRNA catabolic process, nonsense-mediated decay"/>
    <property type="evidence" value="ECO:0007669"/>
    <property type="project" value="TreeGrafter"/>
</dbReference>
<dbReference type="InterPro" id="IPR027159">
    <property type="entry name" value="CBP80"/>
</dbReference>
<dbReference type="InterPro" id="IPR015174">
    <property type="entry name" value="MIF4G-like_typ-2"/>
</dbReference>
<dbReference type="GO" id="GO:0006406">
    <property type="term" value="P:mRNA export from nucleus"/>
    <property type="evidence" value="ECO:0007669"/>
    <property type="project" value="InterPro"/>
</dbReference>
<evidence type="ECO:0000256" key="1">
    <source>
        <dbReference type="ARBA" id="ARBA00004123"/>
    </source>
</evidence>
<dbReference type="PANTHER" id="PTHR12412:SF2">
    <property type="entry name" value="NUCLEAR CAP-BINDING PROTEIN SUBUNIT 1"/>
    <property type="match status" value="1"/>
</dbReference>
<dbReference type="Pfam" id="PF02854">
    <property type="entry name" value="MIF4G"/>
    <property type="match status" value="1"/>
</dbReference>
<dbReference type="SUPFAM" id="SSF48371">
    <property type="entry name" value="ARM repeat"/>
    <property type="match status" value="3"/>
</dbReference>
<dbReference type="Proteomes" id="UP000750711">
    <property type="component" value="Unassembled WGS sequence"/>
</dbReference>
<dbReference type="Gene3D" id="1.25.40.180">
    <property type="match status" value="3"/>
</dbReference>
<evidence type="ECO:0000256" key="2">
    <source>
        <dbReference type="ARBA" id="ARBA00007413"/>
    </source>
</evidence>